<dbReference type="PANTHER" id="PTHR13822">
    <property type="entry name" value="ATP SYNTHASE DELTA/EPSILON CHAIN"/>
    <property type="match status" value="1"/>
</dbReference>
<dbReference type="Proteomes" id="UP000015464">
    <property type="component" value="Unassembled WGS sequence"/>
</dbReference>
<dbReference type="Pfam" id="PF21334">
    <property type="entry name" value="ATPD_C_fung"/>
    <property type="match status" value="1"/>
</dbReference>
<dbReference type="InterPro" id="IPR020546">
    <property type="entry name" value="ATP_synth_F1_dsu/esu_N"/>
</dbReference>
<sequence length="167" mass="18214">MLPFMNAFRRVPLSPSLSKFVTIPRRGYAQAVQKNEKLLLSLALPYRTVYDKFPVNQVDLPTEDGEMGILKDHVPMVQCLRPGVVSITDESSAVSKYFVSGGFAVQQPSNELSVTAPEAFKLEEFSSSVVSELLDKYRADAASSDEKVAAEASVRVGVLEALSSALK</sequence>
<keyword evidence="11" id="KW-0139">CF(1)</keyword>
<evidence type="ECO:0000256" key="13">
    <source>
        <dbReference type="ARBA" id="ARBA00031669"/>
    </source>
</evidence>
<dbReference type="Pfam" id="PF02823">
    <property type="entry name" value="ATP-synt_DE_N"/>
    <property type="match status" value="1"/>
</dbReference>
<organism evidence="16 17">
    <name type="scientific">Schizosaccharomyces cryophilus (strain OY26 / ATCC MYA-4695 / CBS 11777 / NBRC 106824 / NRRL Y48691)</name>
    <name type="common">Fission yeast</name>
    <dbReference type="NCBI Taxonomy" id="653667"/>
    <lineage>
        <taxon>Eukaryota</taxon>
        <taxon>Fungi</taxon>
        <taxon>Dikarya</taxon>
        <taxon>Ascomycota</taxon>
        <taxon>Taphrinomycotina</taxon>
        <taxon>Schizosaccharomycetes</taxon>
        <taxon>Schizosaccharomycetales</taxon>
        <taxon>Schizosaccharomycetaceae</taxon>
        <taxon>Schizosaccharomyces</taxon>
    </lineage>
</organism>
<name>S9W879_SCHCR</name>
<dbReference type="eggNOG" id="KOG1758">
    <property type="taxonomic scope" value="Eukaryota"/>
</dbReference>
<evidence type="ECO:0000256" key="9">
    <source>
        <dbReference type="ARBA" id="ARBA00023128"/>
    </source>
</evidence>
<accession>S9W879</accession>
<dbReference type="OMA" id="HQTLYSE"/>
<comment type="similarity">
    <text evidence="2">Belongs to the ATPase epsilon chain family.</text>
</comment>
<gene>
    <name evidence="16" type="ORF">SPOG_02812</name>
</gene>
<dbReference type="STRING" id="653667.S9W879"/>
<keyword evidence="4" id="KW-0813">Transport</keyword>
<evidence type="ECO:0000256" key="12">
    <source>
        <dbReference type="ARBA" id="ARBA00023310"/>
    </source>
</evidence>
<comment type="subcellular location">
    <subcellularLocation>
        <location evidence="1">Mitochondrion inner membrane</location>
    </subcellularLocation>
</comment>
<dbReference type="GeneID" id="25037134"/>
<dbReference type="GO" id="GO:0005743">
    <property type="term" value="C:mitochondrial inner membrane"/>
    <property type="evidence" value="ECO:0007669"/>
    <property type="project" value="UniProtKB-SubCell"/>
</dbReference>
<dbReference type="EMBL" id="KE546988">
    <property type="protein sequence ID" value="EPY53965.1"/>
    <property type="molecule type" value="Genomic_DNA"/>
</dbReference>
<proteinExistence type="inferred from homology"/>
<keyword evidence="17" id="KW-1185">Reference proteome</keyword>
<reference evidence="16 17" key="1">
    <citation type="journal article" date="2011" name="Science">
        <title>Comparative functional genomics of the fission yeasts.</title>
        <authorList>
            <person name="Rhind N."/>
            <person name="Chen Z."/>
            <person name="Yassour M."/>
            <person name="Thompson D.A."/>
            <person name="Haas B.J."/>
            <person name="Habib N."/>
            <person name="Wapinski I."/>
            <person name="Roy S."/>
            <person name="Lin M.F."/>
            <person name="Heiman D.I."/>
            <person name="Young S.K."/>
            <person name="Furuya K."/>
            <person name="Guo Y."/>
            <person name="Pidoux A."/>
            <person name="Chen H.M."/>
            <person name="Robbertse B."/>
            <person name="Goldberg J.M."/>
            <person name="Aoki K."/>
            <person name="Bayne E.H."/>
            <person name="Berlin A.M."/>
            <person name="Desjardins C.A."/>
            <person name="Dobbs E."/>
            <person name="Dukaj L."/>
            <person name="Fan L."/>
            <person name="FitzGerald M.G."/>
            <person name="French C."/>
            <person name="Gujja S."/>
            <person name="Hansen K."/>
            <person name="Keifenheim D."/>
            <person name="Levin J.Z."/>
            <person name="Mosher R.A."/>
            <person name="Mueller C.A."/>
            <person name="Pfiffner J."/>
            <person name="Priest M."/>
            <person name="Russ C."/>
            <person name="Smialowska A."/>
            <person name="Swoboda P."/>
            <person name="Sykes S.M."/>
            <person name="Vaughn M."/>
            <person name="Vengrova S."/>
            <person name="Yoder R."/>
            <person name="Zeng Q."/>
            <person name="Allshire R."/>
            <person name="Baulcombe D."/>
            <person name="Birren B.W."/>
            <person name="Brown W."/>
            <person name="Ekwall K."/>
            <person name="Kellis M."/>
            <person name="Leatherwood J."/>
            <person name="Levin H."/>
            <person name="Margalit H."/>
            <person name="Martienssen R."/>
            <person name="Nieduszynski C.A."/>
            <person name="Spatafora J.W."/>
            <person name="Friedman N."/>
            <person name="Dalgaard J.Z."/>
            <person name="Baumann P."/>
            <person name="Niki H."/>
            <person name="Regev A."/>
            <person name="Nusbaum C."/>
        </authorList>
    </citation>
    <scope>NUCLEOTIDE SEQUENCE [LARGE SCALE GENOMIC DNA]</scope>
    <source>
        <strain evidence="17">OY26 / ATCC MYA-4695 / CBS 11777 / NBRC 106824 / NRRL Y48691</strain>
    </source>
</reference>
<dbReference type="AlphaFoldDB" id="S9W879"/>
<evidence type="ECO:0000256" key="11">
    <source>
        <dbReference type="ARBA" id="ARBA00023196"/>
    </source>
</evidence>
<dbReference type="OrthoDB" id="270171at2759"/>
<dbReference type="InterPro" id="IPR048938">
    <property type="entry name" value="ATPD_C_fung"/>
</dbReference>
<evidence type="ECO:0000259" key="15">
    <source>
        <dbReference type="Pfam" id="PF21334"/>
    </source>
</evidence>
<evidence type="ECO:0000313" key="17">
    <source>
        <dbReference type="Proteomes" id="UP000015464"/>
    </source>
</evidence>
<feature type="domain" description="ATP synthase F1 complex delta/epsilon subunit N-terminal" evidence="14">
    <location>
        <begin position="40"/>
        <end position="118"/>
    </location>
</feature>
<keyword evidence="9" id="KW-0496">Mitochondrion</keyword>
<evidence type="ECO:0000256" key="3">
    <source>
        <dbReference type="ARBA" id="ARBA00016960"/>
    </source>
</evidence>
<dbReference type="InterPro" id="IPR001469">
    <property type="entry name" value="ATP_synth_F1_dsu/esu"/>
</dbReference>
<dbReference type="PANTHER" id="PTHR13822:SF7">
    <property type="entry name" value="ATP SYNTHASE SUBUNIT DELTA, MITOCHONDRIAL"/>
    <property type="match status" value="1"/>
</dbReference>
<dbReference type="FunFam" id="2.60.15.10:FF:000003">
    <property type="entry name" value="ATP synthase subunit delta, mitochondrial"/>
    <property type="match status" value="1"/>
</dbReference>
<evidence type="ECO:0000256" key="5">
    <source>
        <dbReference type="ARBA" id="ARBA00022781"/>
    </source>
</evidence>
<evidence type="ECO:0000259" key="14">
    <source>
        <dbReference type="Pfam" id="PF02823"/>
    </source>
</evidence>
<evidence type="ECO:0000256" key="10">
    <source>
        <dbReference type="ARBA" id="ARBA00023136"/>
    </source>
</evidence>
<dbReference type="InterPro" id="IPR036771">
    <property type="entry name" value="ATPsynth_dsu/esu_N"/>
</dbReference>
<evidence type="ECO:0000313" key="16">
    <source>
        <dbReference type="EMBL" id="EPY53965.1"/>
    </source>
</evidence>
<evidence type="ECO:0000256" key="7">
    <source>
        <dbReference type="ARBA" id="ARBA00022946"/>
    </source>
</evidence>
<keyword evidence="12" id="KW-0066">ATP synthesis</keyword>
<keyword evidence="6" id="KW-0999">Mitochondrion inner membrane</keyword>
<keyword evidence="8" id="KW-0406">Ion transport</keyword>
<dbReference type="GO" id="GO:0045259">
    <property type="term" value="C:proton-transporting ATP synthase complex"/>
    <property type="evidence" value="ECO:0007669"/>
    <property type="project" value="UniProtKB-KW"/>
</dbReference>
<keyword evidence="10" id="KW-0472">Membrane</keyword>
<dbReference type="RefSeq" id="XP_013020928.1">
    <property type="nucleotide sequence ID" value="XM_013165474.1"/>
</dbReference>
<evidence type="ECO:0000256" key="1">
    <source>
        <dbReference type="ARBA" id="ARBA00004273"/>
    </source>
</evidence>
<protein>
    <recommendedName>
        <fullName evidence="3">ATP synthase subunit delta, mitochondrial</fullName>
    </recommendedName>
    <alternativeName>
        <fullName evidence="13">F-ATPase delta subunit</fullName>
    </alternativeName>
</protein>
<dbReference type="Gene3D" id="6.10.140.880">
    <property type="match status" value="1"/>
</dbReference>
<dbReference type="GO" id="GO:0046933">
    <property type="term" value="F:proton-transporting ATP synthase activity, rotational mechanism"/>
    <property type="evidence" value="ECO:0007669"/>
    <property type="project" value="InterPro"/>
</dbReference>
<keyword evidence="5" id="KW-0375">Hydrogen ion transport</keyword>
<evidence type="ECO:0000256" key="6">
    <source>
        <dbReference type="ARBA" id="ARBA00022792"/>
    </source>
</evidence>
<feature type="domain" description="F1F0-ATP synthase subunit delta C-terminal" evidence="15">
    <location>
        <begin position="125"/>
        <end position="163"/>
    </location>
</feature>
<keyword evidence="7" id="KW-0809">Transit peptide</keyword>
<evidence type="ECO:0000256" key="2">
    <source>
        <dbReference type="ARBA" id="ARBA00005712"/>
    </source>
</evidence>
<dbReference type="HOGENOM" id="CLU_084338_0_0_1"/>
<dbReference type="Gene3D" id="2.60.15.10">
    <property type="entry name" value="F0F1 ATP synthase delta/epsilon subunit, N-terminal"/>
    <property type="match status" value="1"/>
</dbReference>
<evidence type="ECO:0000256" key="8">
    <source>
        <dbReference type="ARBA" id="ARBA00023065"/>
    </source>
</evidence>
<evidence type="ECO:0000256" key="4">
    <source>
        <dbReference type="ARBA" id="ARBA00022448"/>
    </source>
</evidence>
<dbReference type="CDD" id="cd12152">
    <property type="entry name" value="F1-ATPase_delta"/>
    <property type="match status" value="1"/>
</dbReference>
<dbReference type="HAMAP" id="MF_00530">
    <property type="entry name" value="ATP_synth_epsil_bac"/>
    <property type="match status" value="1"/>
</dbReference>
<dbReference type="SUPFAM" id="SSF51344">
    <property type="entry name" value="Epsilon subunit of F1F0-ATP synthase N-terminal domain"/>
    <property type="match status" value="1"/>
</dbReference>